<keyword evidence="1" id="KW-1133">Transmembrane helix</keyword>
<organism evidence="2 4">
    <name type="scientific">Didymodactylos carnosus</name>
    <dbReference type="NCBI Taxonomy" id="1234261"/>
    <lineage>
        <taxon>Eukaryota</taxon>
        <taxon>Metazoa</taxon>
        <taxon>Spiralia</taxon>
        <taxon>Gnathifera</taxon>
        <taxon>Rotifera</taxon>
        <taxon>Eurotatoria</taxon>
        <taxon>Bdelloidea</taxon>
        <taxon>Philodinida</taxon>
        <taxon>Philodinidae</taxon>
        <taxon>Didymodactylos</taxon>
    </lineage>
</organism>
<evidence type="ECO:0000313" key="2">
    <source>
        <dbReference type="EMBL" id="CAF1306623.1"/>
    </source>
</evidence>
<evidence type="ECO:0000256" key="1">
    <source>
        <dbReference type="SAM" id="Phobius"/>
    </source>
</evidence>
<dbReference type="PANTHER" id="PTHR31389">
    <property type="entry name" value="LD39211P"/>
    <property type="match status" value="1"/>
</dbReference>
<dbReference type="EMBL" id="CAJOBC010040239">
    <property type="protein sequence ID" value="CAF4140462.1"/>
    <property type="molecule type" value="Genomic_DNA"/>
</dbReference>
<name>A0A815E543_9BILA</name>
<dbReference type="AlphaFoldDB" id="A0A815E543"/>
<evidence type="ECO:0000313" key="3">
    <source>
        <dbReference type="EMBL" id="CAF4140462.1"/>
    </source>
</evidence>
<keyword evidence="4" id="KW-1185">Reference proteome</keyword>
<comment type="caution">
    <text evidence="2">The sequence shown here is derived from an EMBL/GenBank/DDBJ whole genome shotgun (WGS) entry which is preliminary data.</text>
</comment>
<keyword evidence="1" id="KW-0472">Membrane</keyword>
<reference evidence="2" key="1">
    <citation type="submission" date="2021-02" db="EMBL/GenBank/DDBJ databases">
        <authorList>
            <person name="Nowell W R."/>
        </authorList>
    </citation>
    <scope>NUCLEOTIDE SEQUENCE</scope>
</reference>
<dbReference type="PANTHER" id="PTHR31389:SF4">
    <property type="entry name" value="LD39211P"/>
    <property type="match status" value="1"/>
</dbReference>
<accession>A0A815E543</accession>
<keyword evidence="1" id="KW-0812">Transmembrane</keyword>
<dbReference type="Proteomes" id="UP000663829">
    <property type="component" value="Unassembled WGS sequence"/>
</dbReference>
<feature type="transmembrane region" description="Helical" evidence="1">
    <location>
        <begin position="21"/>
        <end position="39"/>
    </location>
</feature>
<sequence>MSKQPLLWQLFIYRLGKFFKTRFLLALFGLILILSFIYLQNFNYHHSYSDSNQLKQSQLVNSKVKSGEVDYHPINCDWSDHDFLLKYKRHQQLVGDAERARPTLSRLKSLISILISHEDKFHSIFEYFGIFRFNNIYTFKPFANDTSILNEILCLLNKYITVSDNGHIDIRPELLIYLKQVSIYLSDGFKHFKTQWNLTKSKNYRKPVVVVAANARFYDTLQASMRTIHKFLKTYHVVVYDLGFASEQHEIIKENCESHGNRCTMIKFPFDIIEPISPHIRALENFAWKPLVIQVRTVQNTELPN</sequence>
<protein>
    <submittedName>
        <fullName evidence="2">Uncharacterized protein</fullName>
    </submittedName>
</protein>
<dbReference type="EMBL" id="CAJNOQ010012729">
    <property type="protein sequence ID" value="CAF1306623.1"/>
    <property type="molecule type" value="Genomic_DNA"/>
</dbReference>
<dbReference type="Proteomes" id="UP000681722">
    <property type="component" value="Unassembled WGS sequence"/>
</dbReference>
<proteinExistence type="predicted"/>
<dbReference type="OrthoDB" id="5954868at2759"/>
<evidence type="ECO:0000313" key="4">
    <source>
        <dbReference type="Proteomes" id="UP000663829"/>
    </source>
</evidence>
<gene>
    <name evidence="2" type="ORF">GPM918_LOCUS28788</name>
    <name evidence="3" type="ORF">SRO942_LOCUS29316</name>
</gene>